<dbReference type="PANTHER" id="PTHR45128:SF1">
    <property type="entry name" value="S-ADENOSYLMETHIONINE-DEPENDENT METHYLTRANSFERASE RV2258C"/>
    <property type="match status" value="1"/>
</dbReference>
<dbReference type="Gene3D" id="3.40.50.150">
    <property type="entry name" value="Vaccinia Virus protein VP39"/>
    <property type="match status" value="1"/>
</dbReference>
<dbReference type="Pfam" id="PF13847">
    <property type="entry name" value="Methyltransf_31"/>
    <property type="match status" value="1"/>
</dbReference>
<accession>A0A2H0UDF2</accession>
<dbReference type="Proteomes" id="UP000231192">
    <property type="component" value="Unassembled WGS sequence"/>
</dbReference>
<dbReference type="CDD" id="cd02440">
    <property type="entry name" value="AdoMet_MTases"/>
    <property type="match status" value="1"/>
</dbReference>
<proteinExistence type="predicted"/>
<evidence type="ECO:0000313" key="3">
    <source>
        <dbReference type="Proteomes" id="UP000231192"/>
    </source>
</evidence>
<sequence>MQTHVPLQTANFAHPRRNVAALGVEPGMAVADFGSGSGIYVLHIAEALQNAGHVYAIDIQRDLLKRLKNEAHRRGFKNVEVIWTDLENPSASKVADKRLDIVLISNLLFQIQNKTAVLKEAHRIVRPNGRLGIIDWRESYGGMGPHPSDVVTKEAAEKLALDAGFISLREFPAGAHHYGLMFHKRS</sequence>
<gene>
    <name evidence="2" type="ORF">COU18_03465</name>
</gene>
<dbReference type="AlphaFoldDB" id="A0A2H0UDF2"/>
<dbReference type="InterPro" id="IPR029063">
    <property type="entry name" value="SAM-dependent_MTases_sf"/>
</dbReference>
<dbReference type="InterPro" id="IPR053173">
    <property type="entry name" value="SAM-binding_MTase"/>
</dbReference>
<dbReference type="SUPFAM" id="SSF53335">
    <property type="entry name" value="S-adenosyl-L-methionine-dependent methyltransferases"/>
    <property type="match status" value="1"/>
</dbReference>
<protein>
    <recommendedName>
        <fullName evidence="1">Methyltransferase domain-containing protein</fullName>
    </recommendedName>
</protein>
<evidence type="ECO:0000313" key="2">
    <source>
        <dbReference type="EMBL" id="PIR83706.1"/>
    </source>
</evidence>
<dbReference type="PANTHER" id="PTHR45128">
    <property type="entry name" value="METHYLTRANSFERASE TYPE 11"/>
    <property type="match status" value="1"/>
</dbReference>
<evidence type="ECO:0000259" key="1">
    <source>
        <dbReference type="Pfam" id="PF13847"/>
    </source>
</evidence>
<organism evidence="2 3">
    <name type="scientific">Candidatus Kaiserbacteria bacterium CG10_big_fil_rev_8_21_14_0_10_51_14</name>
    <dbReference type="NCBI Taxonomy" id="1974610"/>
    <lineage>
        <taxon>Bacteria</taxon>
        <taxon>Candidatus Kaiseribacteriota</taxon>
    </lineage>
</organism>
<name>A0A2H0UDF2_9BACT</name>
<reference evidence="3" key="1">
    <citation type="submission" date="2017-09" db="EMBL/GenBank/DDBJ databases">
        <title>Depth-based differentiation of microbial function through sediment-hosted aquifers and enrichment of novel symbionts in the deep terrestrial subsurface.</title>
        <authorList>
            <person name="Probst A.J."/>
            <person name="Ladd B."/>
            <person name="Jarett J.K."/>
            <person name="Geller-Mcgrath D.E."/>
            <person name="Sieber C.M.K."/>
            <person name="Emerson J.B."/>
            <person name="Anantharaman K."/>
            <person name="Thomas B.C."/>
            <person name="Malmstrom R."/>
            <person name="Stieglmeier M."/>
            <person name="Klingl A."/>
            <person name="Woyke T."/>
            <person name="Ryan C.M."/>
            <person name="Banfield J.F."/>
        </authorList>
    </citation>
    <scope>NUCLEOTIDE SEQUENCE [LARGE SCALE GENOMIC DNA]</scope>
</reference>
<dbReference type="EMBL" id="PFBK01000008">
    <property type="protein sequence ID" value="PIR83706.1"/>
    <property type="molecule type" value="Genomic_DNA"/>
</dbReference>
<comment type="caution">
    <text evidence="2">The sequence shown here is derived from an EMBL/GenBank/DDBJ whole genome shotgun (WGS) entry which is preliminary data.</text>
</comment>
<dbReference type="InterPro" id="IPR025714">
    <property type="entry name" value="Methyltranfer_dom"/>
</dbReference>
<feature type="domain" description="Methyltransferase" evidence="1">
    <location>
        <begin position="26"/>
        <end position="137"/>
    </location>
</feature>